<organism evidence="1 2">
    <name type="scientific">Pyrolobus fumarii (strain DSM 11204 / 1A)</name>
    <dbReference type="NCBI Taxonomy" id="694429"/>
    <lineage>
        <taxon>Archaea</taxon>
        <taxon>Thermoproteota</taxon>
        <taxon>Thermoprotei</taxon>
        <taxon>Desulfurococcales</taxon>
        <taxon>Pyrodictiaceae</taxon>
        <taxon>Pyrolobus</taxon>
    </lineage>
</organism>
<dbReference type="EMBL" id="CP002838">
    <property type="protein sequence ID" value="AEM38834.1"/>
    <property type="molecule type" value="Genomic_DNA"/>
</dbReference>
<dbReference type="HOGENOM" id="CLU_1567119_0_0_2"/>
<reference evidence="1 2" key="1">
    <citation type="journal article" date="2011" name="Stand. Genomic Sci.">
        <title>Complete genome sequence of the hyperthermophilic chemolithoautotroph Pyrolobus fumarii type strain (1A).</title>
        <authorList>
            <person name="Anderson I."/>
            <person name="Goker M."/>
            <person name="Nolan M."/>
            <person name="Lucas S."/>
            <person name="Hammon N."/>
            <person name="Deshpande S."/>
            <person name="Cheng J.F."/>
            <person name="Tapia R."/>
            <person name="Han C."/>
            <person name="Goodwin L."/>
            <person name="Pitluck S."/>
            <person name="Huntemann M."/>
            <person name="Liolios K."/>
            <person name="Ivanova N."/>
            <person name="Pagani I."/>
            <person name="Mavromatis K."/>
            <person name="Ovchinikova G."/>
            <person name="Pati A."/>
            <person name="Chen A."/>
            <person name="Palaniappan K."/>
            <person name="Land M."/>
            <person name="Hauser L."/>
            <person name="Brambilla E.M."/>
            <person name="Huber H."/>
            <person name="Yasawong M."/>
            <person name="Rohde M."/>
            <person name="Spring S."/>
            <person name="Abt B."/>
            <person name="Sikorski J."/>
            <person name="Wirth R."/>
            <person name="Detter J.C."/>
            <person name="Woyke T."/>
            <person name="Bristow J."/>
            <person name="Eisen J.A."/>
            <person name="Markowitz V."/>
            <person name="Hugenholtz P."/>
            <person name="Kyrpides N.C."/>
            <person name="Klenk H.P."/>
            <person name="Lapidus A."/>
        </authorList>
    </citation>
    <scope>NUCLEOTIDE SEQUENCE [LARGE SCALE GENOMIC DNA]</scope>
    <source>
        <strain evidence="2">DSM 11204 / 1A</strain>
    </source>
</reference>
<accession>G0EEL2</accession>
<proteinExistence type="predicted"/>
<dbReference type="RefSeq" id="WP_014026511.1">
    <property type="nucleotide sequence ID" value="NC_015931.1"/>
</dbReference>
<protein>
    <submittedName>
        <fullName evidence="1">Uncharacterized protein</fullName>
    </submittedName>
</protein>
<dbReference type="AlphaFoldDB" id="G0EEL2"/>
<dbReference type="Proteomes" id="UP000001037">
    <property type="component" value="Chromosome"/>
</dbReference>
<dbReference type="KEGG" id="pfm:Pyrfu_0965"/>
<gene>
    <name evidence="1" type="ordered locus">Pyrfu_0965</name>
</gene>
<name>G0EEL2_PYRF1</name>
<dbReference type="GeneID" id="11139441"/>
<keyword evidence="2" id="KW-1185">Reference proteome</keyword>
<sequence>MTRLYWYVLAVASIKPEASLTSFLAALRDARIEVVDYEEETRRVLHRVPFEKLPLAMSLWDKYTSSVTLEFKASGAARRVRVSLLRRTFAQVDETPSAILLLDKCEAHSDYSVFGELRGRRLTLKLCRREALEQNVTQLAPSLCVWIYPGVNPIHLMDAAQTCISSFYERFLKVAKGEHSA</sequence>
<dbReference type="InParanoid" id="G0EEL2"/>
<evidence type="ECO:0000313" key="2">
    <source>
        <dbReference type="Proteomes" id="UP000001037"/>
    </source>
</evidence>
<dbReference type="STRING" id="694429.Pyrfu_0965"/>
<dbReference type="eggNOG" id="arCOG12303">
    <property type="taxonomic scope" value="Archaea"/>
</dbReference>
<evidence type="ECO:0000313" key="1">
    <source>
        <dbReference type="EMBL" id="AEM38834.1"/>
    </source>
</evidence>